<organism evidence="3 4">
    <name type="scientific">Psittacicella gerlachiana</name>
    <dbReference type="NCBI Taxonomy" id="2028574"/>
    <lineage>
        <taxon>Bacteria</taxon>
        <taxon>Pseudomonadati</taxon>
        <taxon>Pseudomonadota</taxon>
        <taxon>Gammaproteobacteria</taxon>
        <taxon>Pasteurellales</taxon>
        <taxon>Psittacicellaceae</taxon>
        <taxon>Psittacicella</taxon>
    </lineage>
</organism>
<keyword evidence="1" id="KW-0472">Membrane</keyword>
<evidence type="ECO:0000259" key="2">
    <source>
        <dbReference type="Pfam" id="PF00892"/>
    </source>
</evidence>
<feature type="transmembrane region" description="Helical" evidence="1">
    <location>
        <begin position="208"/>
        <end position="229"/>
    </location>
</feature>
<feature type="transmembrane region" description="Helical" evidence="1">
    <location>
        <begin position="180"/>
        <end position="201"/>
    </location>
</feature>
<dbReference type="AlphaFoldDB" id="A0A3A1Y3W2"/>
<name>A0A3A1Y3W2_9GAMM</name>
<feature type="transmembrane region" description="Helical" evidence="1">
    <location>
        <begin position="241"/>
        <end position="262"/>
    </location>
</feature>
<comment type="caution">
    <text evidence="3">The sequence shown here is derived from an EMBL/GenBank/DDBJ whole genome shotgun (WGS) entry which is preliminary data.</text>
</comment>
<keyword evidence="1" id="KW-1133">Transmembrane helix</keyword>
<dbReference type="Proteomes" id="UP000265964">
    <property type="component" value="Unassembled WGS sequence"/>
</dbReference>
<accession>A0A3A1Y3W2</accession>
<dbReference type="EMBL" id="NRJF01000252">
    <property type="protein sequence ID" value="RIY31989.1"/>
    <property type="molecule type" value="Genomic_DNA"/>
</dbReference>
<sequence length="299" mass="33269">MLFLVIAICASVLVSVLLKAIRNTNIEIPQVVFWNYIVATLLAYFTLAQPQVNLQSFILGDSWYLFILLGILFPSVFIFMGKAVQTSGVARADTANRLSLVFGIIASFAIFGQQATAFTFIGIALAFIAIFMLLNKYKEKTGLSLSSRVPQKSSWGWLLLVWVGYGVIDILLKLMAVKDIMSLLIAIFILAAVIMLGYLLVRRTNFNLGSIIIGVILGALNFTNIVFYIKAHQVLHTQTALVFTTMNIGVIILSIILGVFFFKERLTKLNFWGMVIALIAIACLAYNQVLNQYWQSLFA</sequence>
<evidence type="ECO:0000313" key="3">
    <source>
        <dbReference type="EMBL" id="RIY31989.1"/>
    </source>
</evidence>
<feature type="transmembrane region" description="Helical" evidence="1">
    <location>
        <begin position="28"/>
        <end position="47"/>
    </location>
</feature>
<feature type="transmembrane region" description="Helical" evidence="1">
    <location>
        <begin position="155"/>
        <end position="174"/>
    </location>
</feature>
<dbReference type="InterPro" id="IPR037185">
    <property type="entry name" value="EmrE-like"/>
</dbReference>
<keyword evidence="4" id="KW-1185">Reference proteome</keyword>
<feature type="domain" description="EamA" evidence="2">
    <location>
        <begin position="2"/>
        <end position="134"/>
    </location>
</feature>
<feature type="transmembrane region" description="Helical" evidence="1">
    <location>
        <begin position="269"/>
        <end position="289"/>
    </location>
</feature>
<dbReference type="InterPro" id="IPR000620">
    <property type="entry name" value="EamA_dom"/>
</dbReference>
<gene>
    <name evidence="3" type="ORF">CKF59_07235</name>
</gene>
<reference evidence="3 4" key="1">
    <citation type="submission" date="2017-08" db="EMBL/GenBank/DDBJ databases">
        <title>Reclassification of Bisgaard taxon 37 and 44.</title>
        <authorList>
            <person name="Christensen H."/>
        </authorList>
    </citation>
    <scope>NUCLEOTIDE SEQUENCE [LARGE SCALE GENOMIC DNA]</scope>
    <source>
        <strain evidence="3 4">EEAB3T1</strain>
    </source>
</reference>
<dbReference type="OrthoDB" id="1524053at2"/>
<dbReference type="GO" id="GO:0016020">
    <property type="term" value="C:membrane"/>
    <property type="evidence" value="ECO:0007669"/>
    <property type="project" value="InterPro"/>
</dbReference>
<evidence type="ECO:0000313" key="4">
    <source>
        <dbReference type="Proteomes" id="UP000265964"/>
    </source>
</evidence>
<dbReference type="RefSeq" id="WP_119535262.1">
    <property type="nucleotide sequence ID" value="NZ_NRJF01000252.1"/>
</dbReference>
<feature type="transmembrane region" description="Helical" evidence="1">
    <location>
        <begin position="63"/>
        <end position="81"/>
    </location>
</feature>
<feature type="transmembrane region" description="Helical" evidence="1">
    <location>
        <begin position="101"/>
        <end position="134"/>
    </location>
</feature>
<evidence type="ECO:0000256" key="1">
    <source>
        <dbReference type="SAM" id="Phobius"/>
    </source>
</evidence>
<proteinExistence type="predicted"/>
<dbReference type="SUPFAM" id="SSF103481">
    <property type="entry name" value="Multidrug resistance efflux transporter EmrE"/>
    <property type="match status" value="2"/>
</dbReference>
<protein>
    <recommendedName>
        <fullName evidence="2">EamA domain-containing protein</fullName>
    </recommendedName>
</protein>
<dbReference type="Pfam" id="PF00892">
    <property type="entry name" value="EamA"/>
    <property type="match status" value="1"/>
</dbReference>
<keyword evidence="1" id="KW-0812">Transmembrane</keyword>